<accession>A0A3T1DCY5</accession>
<dbReference type="PANTHER" id="PTHR14911:SF13">
    <property type="entry name" value="TRNA (GUANINE(6)-N2)-METHYLTRANSFERASE THUMP3"/>
    <property type="match status" value="1"/>
</dbReference>
<name>A0A3T1DCY5_9BACL</name>
<gene>
    <name evidence="1" type="ORF">KCTCHS21_52040</name>
</gene>
<keyword evidence="1" id="KW-0489">Methyltransferase</keyword>
<dbReference type="Proteomes" id="UP000289856">
    <property type="component" value="Chromosome"/>
</dbReference>
<sequence>MKEDIGLQEQQEPHYIYVIVANDNERSLCDLEMRSLFGNQVNRSSNLLHSMIRIEPNRSPFIKQRLEVLFEGANLEEIANQVGSLELNGATFKVEAMDNDNPEEDAKLEYDQKRMLEREIGWRIRGKAEMRKPDKVFGFVQIAGRWLFGELIKGEAIWLKHNEKPRKYSTALSTRVARAVANIAVPHIKGLRVIDPCCGIGTVLVEALSMGIDIVGRELNPLAATGARANLAYFGFESEVILGDMRQITEHYDVAIIDMPYNLCSVLPMDEKLEMLQSLRSFADRAVVVTIEKIDSLIEEAGFRIKDRCTVSKGNFTRYVLVCE</sequence>
<keyword evidence="2" id="KW-1185">Reference proteome</keyword>
<dbReference type="KEGG" id="cohn:KCTCHS21_52040"/>
<proteinExistence type="predicted"/>
<organism evidence="1 2">
    <name type="scientific">Cohnella abietis</name>
    <dbReference type="NCBI Taxonomy" id="2507935"/>
    <lineage>
        <taxon>Bacteria</taxon>
        <taxon>Bacillati</taxon>
        <taxon>Bacillota</taxon>
        <taxon>Bacilli</taxon>
        <taxon>Bacillales</taxon>
        <taxon>Paenibacillaceae</taxon>
        <taxon>Cohnella</taxon>
    </lineage>
</organism>
<dbReference type="CDD" id="cd02440">
    <property type="entry name" value="AdoMet_MTases"/>
    <property type="match status" value="1"/>
</dbReference>
<dbReference type="SUPFAM" id="SSF53335">
    <property type="entry name" value="S-adenosyl-L-methionine-dependent methyltransferases"/>
    <property type="match status" value="1"/>
</dbReference>
<dbReference type="AlphaFoldDB" id="A0A3T1DCY5"/>
<dbReference type="GO" id="GO:0016423">
    <property type="term" value="F:tRNA (guanine) methyltransferase activity"/>
    <property type="evidence" value="ECO:0007669"/>
    <property type="project" value="TreeGrafter"/>
</dbReference>
<evidence type="ECO:0000313" key="1">
    <source>
        <dbReference type="EMBL" id="BBI35805.1"/>
    </source>
</evidence>
<protein>
    <submittedName>
        <fullName evidence="1">Methyltransferase</fullName>
    </submittedName>
</protein>
<keyword evidence="1" id="KW-0808">Transferase</keyword>
<reference evidence="1 2" key="1">
    <citation type="submission" date="2019-01" db="EMBL/GenBank/DDBJ databases">
        <title>Complete genome sequence of Cohnella hallensis HS21 isolated from Korean fir (Abies koreana) rhizospheric soil.</title>
        <authorList>
            <person name="Jiang L."/>
            <person name="Kang S.W."/>
            <person name="Kim S."/>
            <person name="Jung J."/>
            <person name="Kim C.Y."/>
            <person name="Kim D.H."/>
            <person name="Kim S.W."/>
            <person name="Lee J."/>
        </authorList>
    </citation>
    <scope>NUCLEOTIDE SEQUENCE [LARGE SCALE GENOMIC DNA]</scope>
    <source>
        <strain evidence="1 2">HS21</strain>
    </source>
</reference>
<dbReference type="PANTHER" id="PTHR14911">
    <property type="entry name" value="THUMP DOMAIN-CONTAINING"/>
    <property type="match status" value="1"/>
</dbReference>
<dbReference type="InterPro" id="IPR029063">
    <property type="entry name" value="SAM-dependent_MTases_sf"/>
</dbReference>
<dbReference type="Pfam" id="PF03602">
    <property type="entry name" value="Cons_hypoth95"/>
    <property type="match status" value="1"/>
</dbReference>
<evidence type="ECO:0000313" key="2">
    <source>
        <dbReference type="Proteomes" id="UP000289856"/>
    </source>
</evidence>
<dbReference type="EMBL" id="AP019400">
    <property type="protein sequence ID" value="BBI35805.1"/>
    <property type="molecule type" value="Genomic_DNA"/>
</dbReference>
<dbReference type="GO" id="GO:0030488">
    <property type="term" value="P:tRNA methylation"/>
    <property type="evidence" value="ECO:0007669"/>
    <property type="project" value="TreeGrafter"/>
</dbReference>
<dbReference type="Gene3D" id="3.40.50.150">
    <property type="entry name" value="Vaccinia Virus protein VP39"/>
    <property type="match status" value="1"/>
</dbReference>